<dbReference type="InterPro" id="IPR001296">
    <property type="entry name" value="Glyco_trans_1"/>
</dbReference>
<reference evidence="5" key="1">
    <citation type="submission" date="2021-04" db="EMBL/GenBank/DDBJ databases">
        <title>Microbacterium tenobrionis sp. nov. and Microbacterium allomyrinae sp. nov., isolated from larvae of Tenobrio molitor and Allomyrina dichotoma, respectively.</title>
        <authorList>
            <person name="Lee S.D."/>
        </authorList>
    </citation>
    <scope>NUCLEOTIDE SEQUENCE</scope>
    <source>
        <strain evidence="5">BWT-G7</strain>
    </source>
</reference>
<evidence type="ECO:0000259" key="4">
    <source>
        <dbReference type="Pfam" id="PF13579"/>
    </source>
</evidence>
<dbReference type="Pfam" id="PF13579">
    <property type="entry name" value="Glyco_trans_4_4"/>
    <property type="match status" value="1"/>
</dbReference>
<evidence type="ECO:0000256" key="1">
    <source>
        <dbReference type="ARBA" id="ARBA00022676"/>
    </source>
</evidence>
<dbReference type="SUPFAM" id="SSF53756">
    <property type="entry name" value="UDP-Glycosyltransferase/glycogen phosphorylase"/>
    <property type="match status" value="1"/>
</dbReference>
<comment type="caution">
    <text evidence="5">The sequence shown here is derived from an EMBL/GenBank/DDBJ whole genome shotgun (WGS) entry which is preliminary data.</text>
</comment>
<evidence type="ECO:0000313" key="5">
    <source>
        <dbReference type="EMBL" id="MCC2034059.1"/>
    </source>
</evidence>
<sequence length="369" mass="39798">MPRPQAPTVFHYYARYLVHPSGVTDSVNNWVAALVANGISTRIVAAKPAVIGNEFVDAERTITTGHLGRGRSTWIPLGLLKTLRKGDLLVLHEGWVISNVVAAAIAKLRRVPYVVVPHGVYERGVIDATKDVAGVRSAAERWALRNAAAVHVFYGGETDVVKDLEPGTSSFMVHPNGAPVSDPVWKGDGDFYVWIGRFDPHHKGLDNLVRSWSRLPEPRPRLVLAGPDFLGGRDQIAEQIAALGLDETISIRGRVSGDEKADLMRGARAYVHPSRWESCSIMLLEMLGAGVPSVVSSSIHAADELGPSGVVLVADFASDNGGLAEALEQADRNTALGNRARAWVDDEGSWAAVGPDYASDVHKIQRSYA</sequence>
<gene>
    <name evidence="5" type="ORF">KEC57_17870</name>
</gene>
<evidence type="ECO:0000259" key="3">
    <source>
        <dbReference type="Pfam" id="PF00534"/>
    </source>
</evidence>
<proteinExistence type="predicted"/>
<feature type="domain" description="Glycosyl transferase family 1" evidence="3">
    <location>
        <begin position="186"/>
        <end position="339"/>
    </location>
</feature>
<name>A0A9X1LXQ5_9MICO</name>
<keyword evidence="2 5" id="KW-0808">Transferase</keyword>
<dbReference type="AlphaFoldDB" id="A0A9X1LXQ5"/>
<keyword evidence="6" id="KW-1185">Reference proteome</keyword>
<protein>
    <submittedName>
        <fullName evidence="5">Glycosyltransferase</fullName>
        <ecNumber evidence="5">2.4.-.-</ecNumber>
    </submittedName>
</protein>
<dbReference type="Pfam" id="PF00534">
    <property type="entry name" value="Glycos_transf_1"/>
    <property type="match status" value="1"/>
</dbReference>
<organism evidence="5 6">
    <name type="scientific">Microbacterium allomyrinae</name>
    <dbReference type="NCBI Taxonomy" id="2830666"/>
    <lineage>
        <taxon>Bacteria</taxon>
        <taxon>Bacillati</taxon>
        <taxon>Actinomycetota</taxon>
        <taxon>Actinomycetes</taxon>
        <taxon>Micrococcales</taxon>
        <taxon>Microbacteriaceae</taxon>
        <taxon>Microbacterium</taxon>
    </lineage>
</organism>
<dbReference type="PANTHER" id="PTHR12526:SF637">
    <property type="entry name" value="GLYCOSYLTRANSFERASE EPSF-RELATED"/>
    <property type="match status" value="1"/>
</dbReference>
<dbReference type="Gene3D" id="3.40.50.2000">
    <property type="entry name" value="Glycogen Phosphorylase B"/>
    <property type="match status" value="2"/>
</dbReference>
<dbReference type="GO" id="GO:0016757">
    <property type="term" value="F:glycosyltransferase activity"/>
    <property type="evidence" value="ECO:0007669"/>
    <property type="project" value="UniProtKB-KW"/>
</dbReference>
<dbReference type="InterPro" id="IPR028098">
    <property type="entry name" value="Glyco_trans_4-like_N"/>
</dbReference>
<dbReference type="EC" id="2.4.-.-" evidence="5"/>
<dbReference type="RefSeq" id="WP_229386061.1">
    <property type="nucleotide sequence ID" value="NZ_JAGTTN010000009.1"/>
</dbReference>
<dbReference type="Proteomes" id="UP001139354">
    <property type="component" value="Unassembled WGS sequence"/>
</dbReference>
<dbReference type="PANTHER" id="PTHR12526">
    <property type="entry name" value="GLYCOSYLTRANSFERASE"/>
    <property type="match status" value="1"/>
</dbReference>
<evidence type="ECO:0000256" key="2">
    <source>
        <dbReference type="ARBA" id="ARBA00022679"/>
    </source>
</evidence>
<accession>A0A9X1LXQ5</accession>
<keyword evidence="1 5" id="KW-0328">Glycosyltransferase</keyword>
<feature type="domain" description="Glycosyltransferase subfamily 4-like N-terminal" evidence="4">
    <location>
        <begin position="22"/>
        <end position="152"/>
    </location>
</feature>
<evidence type="ECO:0000313" key="6">
    <source>
        <dbReference type="Proteomes" id="UP001139354"/>
    </source>
</evidence>
<dbReference type="EMBL" id="JAGTTN010000009">
    <property type="protein sequence ID" value="MCC2034059.1"/>
    <property type="molecule type" value="Genomic_DNA"/>
</dbReference>